<proteinExistence type="predicted"/>
<evidence type="ECO:0008006" key="3">
    <source>
        <dbReference type="Google" id="ProtNLM"/>
    </source>
</evidence>
<dbReference type="RefSeq" id="WP_242778979.1">
    <property type="nucleotide sequence ID" value="NZ_JALDAY010000024.1"/>
</dbReference>
<sequence>MDPLTLLDDWLADGTLRPSSQVEYRREVGRWLAWCTMQEPPVDPYDCGIEHVAAWCGTFLTEQLDGRLFNDPSALAHVAEHHPDAALTHDRRVTAVNRFHKAAKDRGLIRLMPDLTMLRSGLDRAAGSPRRLTMDERTALLLCIGQWGPDNARHYLRDRVVALLLLEGLRPAEVTRVDSRHLYPIEHPYPTYEVRAPDYDFEAVGKKHVLNKVTARAVNAYLPYRVKPAPGVHALVLGQGGRAITTDYPNKLIRSICSPDPTLDHVTADAVAHTGFTDTPPAEG</sequence>
<evidence type="ECO:0000313" key="2">
    <source>
        <dbReference type="Proteomes" id="UP001165269"/>
    </source>
</evidence>
<gene>
    <name evidence="1" type="ORF">MQP27_49850</name>
</gene>
<protein>
    <recommendedName>
        <fullName evidence="3">Integrase</fullName>
    </recommendedName>
</protein>
<evidence type="ECO:0000313" key="1">
    <source>
        <dbReference type="EMBL" id="MCI3279197.1"/>
    </source>
</evidence>
<comment type="caution">
    <text evidence="1">The sequence shown here is derived from an EMBL/GenBank/DDBJ whole genome shotgun (WGS) entry which is preliminary data.</text>
</comment>
<reference evidence="1" key="1">
    <citation type="submission" date="2022-03" db="EMBL/GenBank/DDBJ databases">
        <title>Streptomyces 7R015 and 7R016 isolated from Barleria lupulina in Thailand.</title>
        <authorList>
            <person name="Kanchanasin P."/>
            <person name="Phongsopitanun W."/>
            <person name="Tanasupawat S."/>
        </authorList>
    </citation>
    <scope>NUCLEOTIDE SEQUENCE</scope>
    <source>
        <strain evidence="1">7R015</strain>
    </source>
</reference>
<name>A0ABS9YPQ0_9ACTN</name>
<dbReference type="Proteomes" id="UP001165269">
    <property type="component" value="Unassembled WGS sequence"/>
</dbReference>
<organism evidence="1 2">
    <name type="scientific">Streptomyces cylindrosporus</name>
    <dbReference type="NCBI Taxonomy" id="2927583"/>
    <lineage>
        <taxon>Bacteria</taxon>
        <taxon>Bacillati</taxon>
        <taxon>Actinomycetota</taxon>
        <taxon>Actinomycetes</taxon>
        <taxon>Kitasatosporales</taxon>
        <taxon>Streptomycetaceae</taxon>
        <taxon>Streptomyces</taxon>
    </lineage>
</organism>
<keyword evidence="2" id="KW-1185">Reference proteome</keyword>
<accession>A0ABS9YPQ0</accession>
<dbReference type="EMBL" id="JALDAY010000024">
    <property type="protein sequence ID" value="MCI3279197.1"/>
    <property type="molecule type" value="Genomic_DNA"/>
</dbReference>